<dbReference type="RefSeq" id="WP_200755819.1">
    <property type="nucleotide sequence ID" value="NZ_AP023322.1"/>
</dbReference>
<dbReference type="Gene3D" id="3.90.1150.10">
    <property type="entry name" value="Aspartate Aminotransferase, domain 1"/>
    <property type="match status" value="1"/>
</dbReference>
<dbReference type="InterPro" id="IPR006235">
    <property type="entry name" value="OAc-hSer/O-AcSer_sulfhydrylase"/>
</dbReference>
<feature type="modified residue" description="N6-(pyridoxal phosphate)lysine" evidence="5">
    <location>
        <position position="208"/>
    </location>
</feature>
<gene>
    <name evidence="7" type="ORF">Cop2CBH44_14860</name>
</gene>
<proteinExistence type="inferred from homology"/>
<dbReference type="GO" id="GO:0004124">
    <property type="term" value="F:cysteine synthase activity"/>
    <property type="evidence" value="ECO:0007669"/>
    <property type="project" value="TreeGrafter"/>
</dbReference>
<dbReference type="GO" id="GO:0030170">
    <property type="term" value="F:pyridoxal phosphate binding"/>
    <property type="evidence" value="ECO:0007669"/>
    <property type="project" value="InterPro"/>
</dbReference>
<dbReference type="EMBL" id="AP023322">
    <property type="protein sequence ID" value="BCI63133.1"/>
    <property type="molecule type" value="Genomic_DNA"/>
</dbReference>
<dbReference type="PANTHER" id="PTHR43797:SF3">
    <property type="entry name" value="O-ACETYLHOMOSERINE SULFHYDRYLASE"/>
    <property type="match status" value="1"/>
</dbReference>
<keyword evidence="3" id="KW-0808">Transferase</keyword>
<keyword evidence="4 5" id="KW-0663">Pyridoxal phosphate</keyword>
<dbReference type="CDD" id="cd00614">
    <property type="entry name" value="CGS_like"/>
    <property type="match status" value="1"/>
</dbReference>
<dbReference type="KEGG" id="copr:Cop2CBH44_14860"/>
<name>A0A7G1HVR7_9BACT</name>
<evidence type="ECO:0000256" key="1">
    <source>
        <dbReference type="ARBA" id="ARBA00001933"/>
    </source>
</evidence>
<dbReference type="InterPro" id="IPR000277">
    <property type="entry name" value="Cys/Met-Metab_PyrdxlP-dep_enz"/>
</dbReference>
<evidence type="ECO:0000256" key="4">
    <source>
        <dbReference type="ARBA" id="ARBA00022898"/>
    </source>
</evidence>
<organism evidence="7 8">
    <name type="scientific">Coprobacter secundus subsp. similis</name>
    <dbReference type="NCBI Taxonomy" id="2751153"/>
    <lineage>
        <taxon>Bacteria</taxon>
        <taxon>Pseudomonadati</taxon>
        <taxon>Bacteroidota</taxon>
        <taxon>Bacteroidia</taxon>
        <taxon>Bacteroidales</taxon>
        <taxon>Barnesiellaceae</taxon>
        <taxon>Coprobacter</taxon>
    </lineage>
</organism>
<evidence type="ECO:0000256" key="2">
    <source>
        <dbReference type="ARBA" id="ARBA00009077"/>
    </source>
</evidence>
<evidence type="ECO:0000313" key="8">
    <source>
        <dbReference type="Proteomes" id="UP000594042"/>
    </source>
</evidence>
<dbReference type="AlphaFoldDB" id="A0A7G1HVR7"/>
<dbReference type="InterPro" id="IPR015422">
    <property type="entry name" value="PyrdxlP-dep_Trfase_small"/>
</dbReference>
<reference evidence="8" key="1">
    <citation type="submission" date="2020-07" db="EMBL/GenBank/DDBJ databases">
        <title>Complete genome sequencing of Coprobacter sp. strain 2CBH44.</title>
        <authorList>
            <person name="Sakamoto M."/>
            <person name="Murakami T."/>
            <person name="Mori H."/>
        </authorList>
    </citation>
    <scope>NUCLEOTIDE SEQUENCE [LARGE SCALE GENOMIC DNA]</scope>
    <source>
        <strain evidence="8">2CBH44</strain>
    </source>
</reference>
<accession>A0A7G1HVR7</accession>
<dbReference type="PIRSF" id="PIRSF001434">
    <property type="entry name" value="CGS"/>
    <property type="match status" value="1"/>
</dbReference>
<evidence type="ECO:0000313" key="7">
    <source>
        <dbReference type="EMBL" id="BCI63133.1"/>
    </source>
</evidence>
<dbReference type="GO" id="GO:0003961">
    <property type="term" value="F:O-acetylhomoserine aminocarboxypropyltransferase activity"/>
    <property type="evidence" value="ECO:0007669"/>
    <property type="project" value="TreeGrafter"/>
</dbReference>
<dbReference type="GO" id="GO:0016829">
    <property type="term" value="F:lyase activity"/>
    <property type="evidence" value="ECO:0007669"/>
    <property type="project" value="UniProtKB-KW"/>
</dbReference>
<sequence length="428" mass="46861">MENKFHPETICIQGGWNPQKGEPRVLPIYQSTTFKYETSEQMARLFDLEDNGYFYTRLQNPTCDAVAAKIAALEGGVAGMLTSSGQAANFYAIFNICSAGDHFISSSTIYGGTFNLFGVTMKKLGIEVTFIDPDASEKEISAAFKPNTKALFGETISNPGLTVLDIEKFARIAHNHGVPLIVDNTFATPINCRPFEWGADIVTHSTTKYMDGHATSVGGAIVDSGNFDWNAHASKFPGLTEPDDSYHGLTYTKKFGKLAFITKATAQVMRDLGSSQSPQNAFLLNLGLETLHLRMPRHCENAQKVAEYLQSNPKVAWVNYCGLENNKYYTLAKKYMPNGSCGVISFGLKGGRDIAIRFMDNLKLASIVTHVADARTSVLHPASHTHRQLSDEQLIEAGVAPDLIRFSVGIENADDIIADIKQALDKAI</sequence>
<dbReference type="PANTHER" id="PTHR43797">
    <property type="entry name" value="HOMOCYSTEINE/CYSTEINE SYNTHASE"/>
    <property type="match status" value="1"/>
</dbReference>
<dbReference type="GO" id="GO:0005737">
    <property type="term" value="C:cytoplasm"/>
    <property type="evidence" value="ECO:0007669"/>
    <property type="project" value="TreeGrafter"/>
</dbReference>
<dbReference type="Gene3D" id="3.40.640.10">
    <property type="entry name" value="Type I PLP-dependent aspartate aminotransferase-like (Major domain)"/>
    <property type="match status" value="1"/>
</dbReference>
<protein>
    <submittedName>
        <fullName evidence="7">O-acetylhomoserine (Thiol)-lyase</fullName>
    </submittedName>
</protein>
<dbReference type="GO" id="GO:0006535">
    <property type="term" value="P:cysteine biosynthetic process from serine"/>
    <property type="evidence" value="ECO:0007669"/>
    <property type="project" value="TreeGrafter"/>
</dbReference>
<evidence type="ECO:0000256" key="6">
    <source>
        <dbReference type="RuleBase" id="RU362118"/>
    </source>
</evidence>
<keyword evidence="7" id="KW-0456">Lyase</keyword>
<dbReference type="NCBIfam" id="TIGR01326">
    <property type="entry name" value="OAH_OAS_sulfhy"/>
    <property type="match status" value="1"/>
</dbReference>
<comment type="cofactor">
    <cofactor evidence="1 6">
        <name>pyridoxal 5'-phosphate</name>
        <dbReference type="ChEBI" id="CHEBI:597326"/>
    </cofactor>
</comment>
<dbReference type="InterPro" id="IPR015424">
    <property type="entry name" value="PyrdxlP-dep_Trfase"/>
</dbReference>
<dbReference type="Proteomes" id="UP000594042">
    <property type="component" value="Chromosome"/>
</dbReference>
<dbReference type="Pfam" id="PF01053">
    <property type="entry name" value="Cys_Met_Meta_PP"/>
    <property type="match status" value="1"/>
</dbReference>
<dbReference type="InterPro" id="IPR015421">
    <property type="entry name" value="PyrdxlP-dep_Trfase_major"/>
</dbReference>
<dbReference type="SUPFAM" id="SSF53383">
    <property type="entry name" value="PLP-dependent transferases"/>
    <property type="match status" value="1"/>
</dbReference>
<dbReference type="GO" id="GO:0019346">
    <property type="term" value="P:transsulfuration"/>
    <property type="evidence" value="ECO:0007669"/>
    <property type="project" value="InterPro"/>
</dbReference>
<evidence type="ECO:0000256" key="5">
    <source>
        <dbReference type="PIRSR" id="PIRSR001434-2"/>
    </source>
</evidence>
<keyword evidence="8" id="KW-1185">Reference proteome</keyword>
<dbReference type="FunFam" id="3.40.640.10:FF:000035">
    <property type="entry name" value="O-succinylhomoserine sulfhydrylase"/>
    <property type="match status" value="1"/>
</dbReference>
<evidence type="ECO:0000256" key="3">
    <source>
        <dbReference type="ARBA" id="ARBA00022679"/>
    </source>
</evidence>
<comment type="similarity">
    <text evidence="2 6">Belongs to the trans-sulfuration enzymes family.</text>
</comment>
<dbReference type="GO" id="GO:0071269">
    <property type="term" value="P:L-homocysteine biosynthetic process"/>
    <property type="evidence" value="ECO:0007669"/>
    <property type="project" value="TreeGrafter"/>
</dbReference>